<evidence type="ECO:0000313" key="2">
    <source>
        <dbReference type="Proteomes" id="UP000267945"/>
    </source>
</evidence>
<proteinExistence type="predicted"/>
<dbReference type="EMBL" id="CP019581">
    <property type="protein sequence ID" value="AZK90669.1"/>
    <property type="molecule type" value="Genomic_DNA"/>
</dbReference>
<sequence length="67" mass="7743">MGILLNQFLDKIYLEMIIILTFLQEVLIMKIKDKSRKFDEEKNLNRELPAAGCCCCCTSDKPTKTDD</sequence>
<evidence type="ECO:0000313" key="1">
    <source>
        <dbReference type="EMBL" id="AZK90669.1"/>
    </source>
</evidence>
<dbReference type="AlphaFoldDB" id="A0A3S8S9X3"/>
<organism evidence="1 2">
    <name type="scientific">Lactobacillus helveticus</name>
    <name type="common">Lactobacillus suntoryeus</name>
    <dbReference type="NCBI Taxonomy" id="1587"/>
    <lineage>
        <taxon>Bacteria</taxon>
        <taxon>Bacillati</taxon>
        <taxon>Bacillota</taxon>
        <taxon>Bacilli</taxon>
        <taxon>Lactobacillales</taxon>
        <taxon>Lactobacillaceae</taxon>
        <taxon>Lactobacillus</taxon>
    </lineage>
</organism>
<protein>
    <submittedName>
        <fullName evidence="1">Uncharacterized protein</fullName>
    </submittedName>
</protein>
<dbReference type="Proteomes" id="UP000267945">
    <property type="component" value="Chromosome"/>
</dbReference>
<accession>A0A3S8S9X3</accession>
<reference evidence="1 2" key="1">
    <citation type="submission" date="2017-02" db="EMBL/GenBank/DDBJ databases">
        <title>Complete genome sequence of Lactobacillus helveticus.</title>
        <authorList>
            <person name="Kim J.F."/>
            <person name="Chung Y."/>
            <person name="Kwak M."/>
        </authorList>
    </citation>
    <scope>NUCLEOTIDE SEQUENCE [LARGE SCALE GENOMIC DNA]</scope>
    <source>
        <strain evidence="1 2">LH5</strain>
    </source>
</reference>
<gene>
    <name evidence="1" type="ORF">LH5_00408</name>
</gene>
<name>A0A3S8S9X3_LACHE</name>